<organism evidence="1 2">
    <name type="scientific">Paenibacillus yanchengensis</name>
    <dbReference type="NCBI Taxonomy" id="2035833"/>
    <lineage>
        <taxon>Bacteria</taxon>
        <taxon>Bacillati</taxon>
        <taxon>Bacillota</taxon>
        <taxon>Bacilli</taxon>
        <taxon>Bacillales</taxon>
        <taxon>Paenibacillaceae</taxon>
        <taxon>Paenibacillus</taxon>
    </lineage>
</organism>
<comment type="caution">
    <text evidence="1">The sequence shown here is derived from an EMBL/GenBank/DDBJ whole genome shotgun (WGS) entry which is preliminary data.</text>
</comment>
<gene>
    <name evidence="1" type="ORF">ACFSJH_10225</name>
</gene>
<accession>A0ABW4YKD4</accession>
<dbReference type="Pfam" id="PF13047">
    <property type="entry name" value="DUF3907"/>
    <property type="match status" value="1"/>
</dbReference>
<evidence type="ECO:0000313" key="2">
    <source>
        <dbReference type="Proteomes" id="UP001597362"/>
    </source>
</evidence>
<keyword evidence="2" id="KW-1185">Reference proteome</keyword>
<dbReference type="InterPro" id="IPR025013">
    <property type="entry name" value="DUF3907"/>
</dbReference>
<sequence length="166" mass="19816">MLSANIRAITELTQKHLQSVVTIVEPFLNETNLSMLTAHDSSEQAVVYYKGILSDLRHLLVFTEVNLEKIWLILHRQQVKDEQANKVLYEVYHQVVNLFFYPTHESYTEDGRYAYSGQDAIRFRYKPDKQVRQRILHLAKLFEELRDELAYYESDYLSERRMQLQK</sequence>
<dbReference type="Proteomes" id="UP001597362">
    <property type="component" value="Unassembled WGS sequence"/>
</dbReference>
<evidence type="ECO:0000313" key="1">
    <source>
        <dbReference type="EMBL" id="MFD2116100.1"/>
    </source>
</evidence>
<dbReference type="EMBL" id="JBHUHO010000029">
    <property type="protein sequence ID" value="MFD2116100.1"/>
    <property type="molecule type" value="Genomic_DNA"/>
</dbReference>
<name>A0ABW4YKD4_9BACL</name>
<dbReference type="RefSeq" id="WP_377771922.1">
    <property type="nucleotide sequence ID" value="NZ_JBHUHO010000029.1"/>
</dbReference>
<proteinExistence type="predicted"/>
<reference evidence="2" key="1">
    <citation type="journal article" date="2019" name="Int. J. Syst. Evol. Microbiol.">
        <title>The Global Catalogue of Microorganisms (GCM) 10K type strain sequencing project: providing services to taxonomists for standard genome sequencing and annotation.</title>
        <authorList>
            <consortium name="The Broad Institute Genomics Platform"/>
            <consortium name="The Broad Institute Genome Sequencing Center for Infectious Disease"/>
            <person name="Wu L."/>
            <person name="Ma J."/>
        </authorList>
    </citation>
    <scope>NUCLEOTIDE SEQUENCE [LARGE SCALE GENOMIC DNA]</scope>
    <source>
        <strain evidence="2">GH52</strain>
    </source>
</reference>
<protein>
    <submittedName>
        <fullName evidence="1">DUF3907 family protein</fullName>
    </submittedName>
</protein>